<protein>
    <submittedName>
        <fullName evidence="1">Glycosyltransferase, MGT family</fullName>
    </submittedName>
</protein>
<dbReference type="PANTHER" id="PTHR48050:SF13">
    <property type="entry name" value="STEROL 3-BETA-GLUCOSYLTRANSFERASE UGT80A2"/>
    <property type="match status" value="1"/>
</dbReference>
<dbReference type="AlphaFoldDB" id="A0A1H9DZ54"/>
<dbReference type="PANTHER" id="PTHR48050">
    <property type="entry name" value="STEROL 3-BETA-GLUCOSYLTRANSFERASE"/>
    <property type="match status" value="1"/>
</dbReference>
<accession>A0A1H9DZ54</accession>
<name>A0A1H9DZ54_9PSEU</name>
<keyword evidence="1" id="KW-0808">Transferase</keyword>
<dbReference type="GO" id="GO:0008194">
    <property type="term" value="F:UDP-glycosyltransferase activity"/>
    <property type="evidence" value="ECO:0007669"/>
    <property type="project" value="InterPro"/>
</dbReference>
<organism evidence="1 2">
    <name type="scientific">Lentzea albida</name>
    <dbReference type="NCBI Taxonomy" id="65499"/>
    <lineage>
        <taxon>Bacteria</taxon>
        <taxon>Bacillati</taxon>
        <taxon>Actinomycetota</taxon>
        <taxon>Actinomycetes</taxon>
        <taxon>Pseudonocardiales</taxon>
        <taxon>Pseudonocardiaceae</taxon>
        <taxon>Lentzea</taxon>
    </lineage>
</organism>
<sequence length="392" mass="41382">MSRFLFVVPPLTGHVNPTASVGGELLARGHDVAWVGHPATLAPLLPDNARILPAIDDDLEAEIRAKRERWLALRGMAVLKFFWEEFLIPLGHAMVPGVADAVRAFQPDVVVADQQALAGPVVAREAGLPWVTSASTSAELVNPLRTMPKVDAWVRDLLHDFAGGDIRFSERLVLVYSSKALVAGEFGDEVAFVGPALEHRVERSGFPWEWLVRGAGRDSAVAGRMGGGAAERSVLVSLGTLNGPAGERFLTQALEAVADLPVRAVVVGEPRPAPPNVLILPSVPQLALMPHLDAVVTHGGHNTVCEALAHGLPLVVAPIRDDQPTVAAQVVEAGAGVRLTYSRARAADIRSALESVLDEPEYAAAAERVRASFSEAGGAAAAADRLEKVVAG</sequence>
<reference evidence="2" key="1">
    <citation type="submission" date="2016-10" db="EMBL/GenBank/DDBJ databases">
        <authorList>
            <person name="Varghese N."/>
            <person name="Submissions S."/>
        </authorList>
    </citation>
    <scope>NUCLEOTIDE SEQUENCE [LARGE SCALE GENOMIC DNA]</scope>
    <source>
        <strain evidence="2">DSM 44437</strain>
    </source>
</reference>
<dbReference type="GO" id="GO:0017000">
    <property type="term" value="P:antibiotic biosynthetic process"/>
    <property type="evidence" value="ECO:0007669"/>
    <property type="project" value="UniProtKB-ARBA"/>
</dbReference>
<dbReference type="RefSeq" id="WP_089910837.1">
    <property type="nucleotide sequence ID" value="NZ_FOFV01000002.1"/>
</dbReference>
<dbReference type="EMBL" id="FOFV01000002">
    <property type="protein sequence ID" value="SEQ18735.1"/>
    <property type="molecule type" value="Genomic_DNA"/>
</dbReference>
<dbReference type="InterPro" id="IPR050426">
    <property type="entry name" value="Glycosyltransferase_28"/>
</dbReference>
<dbReference type="CDD" id="cd03784">
    <property type="entry name" value="GT1_Gtf-like"/>
    <property type="match status" value="1"/>
</dbReference>
<dbReference type="Pfam" id="PF00201">
    <property type="entry name" value="UDPGT"/>
    <property type="match status" value="1"/>
</dbReference>
<evidence type="ECO:0000313" key="2">
    <source>
        <dbReference type="Proteomes" id="UP000199503"/>
    </source>
</evidence>
<keyword evidence="2" id="KW-1185">Reference proteome</keyword>
<dbReference type="STRING" id="65499.SAMN04488000_102103"/>
<gene>
    <name evidence="1" type="ORF">SAMN04488000_102103</name>
</gene>
<dbReference type="SUPFAM" id="SSF53756">
    <property type="entry name" value="UDP-Glycosyltransferase/glycogen phosphorylase"/>
    <property type="match status" value="1"/>
</dbReference>
<dbReference type="OrthoDB" id="764352at2"/>
<proteinExistence type="predicted"/>
<dbReference type="InterPro" id="IPR002213">
    <property type="entry name" value="UDP_glucos_trans"/>
</dbReference>
<evidence type="ECO:0000313" key="1">
    <source>
        <dbReference type="EMBL" id="SEQ18735.1"/>
    </source>
</evidence>
<dbReference type="Proteomes" id="UP000199503">
    <property type="component" value="Unassembled WGS sequence"/>
</dbReference>
<dbReference type="Gene3D" id="3.40.50.2000">
    <property type="entry name" value="Glycogen Phosphorylase B"/>
    <property type="match status" value="2"/>
</dbReference>